<evidence type="ECO:0000256" key="9">
    <source>
        <dbReference type="SAM" id="MobiDB-lite"/>
    </source>
</evidence>
<dbReference type="GO" id="GO:0061608">
    <property type="term" value="F:nuclear import signal receptor activity"/>
    <property type="evidence" value="ECO:0007669"/>
    <property type="project" value="InterPro"/>
</dbReference>
<feature type="compositionally biased region" description="Basic residues" evidence="9">
    <location>
        <begin position="809"/>
        <end position="824"/>
    </location>
</feature>
<dbReference type="FunFam" id="1.25.10.10:FF:000009">
    <property type="entry name" value="Importin subunit alpha"/>
    <property type="match status" value="1"/>
</dbReference>
<feature type="compositionally biased region" description="Polar residues" evidence="9">
    <location>
        <begin position="721"/>
        <end position="732"/>
    </location>
</feature>
<accession>A0A8J6DMF3</accession>
<evidence type="ECO:0000256" key="1">
    <source>
        <dbReference type="ARBA" id="ARBA00010394"/>
    </source>
</evidence>
<dbReference type="Gene3D" id="1.20.5.690">
    <property type="entry name" value="Importin-alpha, importin-beta-binding domain"/>
    <property type="match status" value="1"/>
</dbReference>
<feature type="repeat" description="ARM" evidence="8">
    <location>
        <begin position="312"/>
        <end position="340"/>
    </location>
</feature>
<dbReference type="AlphaFoldDB" id="A0A8J6DMF3"/>
<feature type="compositionally biased region" description="Low complexity" evidence="9">
    <location>
        <begin position="825"/>
        <end position="844"/>
    </location>
</feature>
<dbReference type="SMART" id="SM00185">
    <property type="entry name" value="ARM"/>
    <property type="match status" value="8"/>
</dbReference>
<sequence length="885" mass="96969">QSLQLSTSIALVKDDSIAGPPDATTGNVVYFFQVIMPTFKSPEERLRKFKYHGKDTSVSKNNCLSLARTSGAERHQGVESGGAGIKQIRPSARCGQVLWCPSKTLGTGSKLKWPTGRFPNSGNDQGHLDVGGPVMVPSPQAQATNQHQGTCARGMLCSDVSTAEEPGCQGSKSTHSLPYQMRRQQRMAVSLELRKAKKDEQALKRRSITHVYTDEASGQVAGEVNLTLLEIIKGVNTSDLDLCFQATQAARKMLSREKNPPLKLIVEAGLIPRLVEFLKSSFHPCLQFEAAWALTNIASGTSEQTRAVVEGGAVQPLIELLSSPHMTVCEQAVWALGNIAGDGPQFRDIIISSNAVPHLLALVSSTIPITFLRNITWTLSNLCRNKDPYPCEKAVKQMLPTLFHLLQHQDSEVLSDTCWALSYLTDGCNERIGQVVDTGVLPRLVELMTSSELNVLVNTPSPVFRCKGFRLEPVSHSSLPHNKANVWEGTELSTGLNERCSVRHLVLFLQTPSLRTVGNIVTGTDGQTQVAIDAGMLHVLPQLLIHPKSSIQKEAAWALSNVAAGPCQHIQQLISYGILPVLVTLLKNGEFKVQKEAVWTVANFTTGGTLDQLIQLVHSGVLQPLVNLLTVQDTKIVLIILDVISYIFQAAERLSEKEKLFLLIEEVGGIDRIEALQLHENRQVALTASNIIENHFSEEEENVIQHPALDHDQELLKKYQSPTTSRPTTSVYCNAPHFSRQTPRNYTSLRDGGKPRYPRRSARPRLGRRRRRAAAPSRYTGARTHAGAGAQDRPRAGPGRHGGGGARGSGRRRRRRRRRKRRGWRASGSEAVAAAAPDWALLGASEGWGHRVERRSPGSTVRPPPGRLGRGVRVPARTPAPSPEP</sequence>
<evidence type="ECO:0000259" key="10">
    <source>
        <dbReference type="Pfam" id="PF01749"/>
    </source>
</evidence>
<dbReference type="Pfam" id="PF01749">
    <property type="entry name" value="IBB"/>
    <property type="match status" value="1"/>
</dbReference>
<name>A0A8J6DMF3_GALPY</name>
<dbReference type="InterPro" id="IPR002652">
    <property type="entry name" value="Importin-a_IBB"/>
</dbReference>
<evidence type="ECO:0000256" key="5">
    <source>
        <dbReference type="ARBA" id="ARBA00053483"/>
    </source>
</evidence>
<keyword evidence="2" id="KW-0813">Transport</keyword>
<evidence type="ECO:0000256" key="6">
    <source>
        <dbReference type="ARBA" id="ARBA00070894"/>
    </source>
</evidence>
<feature type="region of interest" description="Disordered" evidence="9">
    <location>
        <begin position="721"/>
        <end position="885"/>
    </location>
</feature>
<dbReference type="GO" id="GO:0005634">
    <property type="term" value="C:nucleus"/>
    <property type="evidence" value="ECO:0007669"/>
    <property type="project" value="UniProtKB-ARBA"/>
</dbReference>
<feature type="domain" description="IBB" evidence="10">
    <location>
        <begin position="180"/>
        <end position="248"/>
    </location>
</feature>
<gene>
    <name evidence="11" type="ORF">J0S82_012967</name>
</gene>
<dbReference type="SUPFAM" id="SSF48371">
    <property type="entry name" value="ARM repeat"/>
    <property type="match status" value="1"/>
</dbReference>
<comment type="caution">
    <text evidence="11">The sequence shown here is derived from an EMBL/GenBank/DDBJ whole genome shotgun (WGS) entry which is preliminary data.</text>
</comment>
<keyword evidence="3" id="KW-0677">Repeat</keyword>
<evidence type="ECO:0000256" key="3">
    <source>
        <dbReference type="ARBA" id="ARBA00022737"/>
    </source>
</evidence>
<feature type="compositionally biased region" description="Polar residues" evidence="9">
    <location>
        <begin position="739"/>
        <end position="748"/>
    </location>
</feature>
<evidence type="ECO:0000256" key="4">
    <source>
        <dbReference type="ARBA" id="ARBA00022927"/>
    </source>
</evidence>
<dbReference type="EMBL" id="JAGFMF010011768">
    <property type="protein sequence ID" value="KAG8513654.1"/>
    <property type="molecule type" value="Genomic_DNA"/>
</dbReference>
<dbReference type="InterPro" id="IPR011989">
    <property type="entry name" value="ARM-like"/>
</dbReference>
<dbReference type="Pfam" id="PF16186">
    <property type="entry name" value="Arm_3"/>
    <property type="match status" value="1"/>
</dbReference>
<keyword evidence="4" id="KW-0653">Protein transport</keyword>
<feature type="compositionally biased region" description="Gly residues" evidence="9">
    <location>
        <begin position="799"/>
        <end position="808"/>
    </location>
</feature>
<dbReference type="PANTHER" id="PTHR23316">
    <property type="entry name" value="IMPORTIN ALPHA"/>
    <property type="match status" value="1"/>
</dbReference>
<comment type="similarity">
    <text evidence="1">Belongs to the importin alpha family.</text>
</comment>
<feature type="repeat" description="ARM" evidence="8">
    <location>
        <begin position="269"/>
        <end position="312"/>
    </location>
</feature>
<dbReference type="Pfam" id="PF00514">
    <property type="entry name" value="Arm"/>
    <property type="match status" value="7"/>
</dbReference>
<evidence type="ECO:0000256" key="2">
    <source>
        <dbReference type="ARBA" id="ARBA00022448"/>
    </source>
</evidence>
<dbReference type="InterPro" id="IPR000225">
    <property type="entry name" value="Armadillo"/>
</dbReference>
<dbReference type="Proteomes" id="UP000700334">
    <property type="component" value="Unassembled WGS sequence"/>
</dbReference>
<comment type="function">
    <text evidence="5">Functions in nuclear protein import.</text>
</comment>
<proteinExistence type="inferred from homology"/>
<evidence type="ECO:0000313" key="12">
    <source>
        <dbReference type="Proteomes" id="UP000700334"/>
    </source>
</evidence>
<feature type="compositionally biased region" description="Basic residues" evidence="9">
    <location>
        <begin position="756"/>
        <end position="773"/>
    </location>
</feature>
<keyword evidence="12" id="KW-1185">Reference proteome</keyword>
<organism evidence="11 12">
    <name type="scientific">Galemys pyrenaicus</name>
    <name type="common">Iberian desman</name>
    <name type="synonym">Pyrenean desman</name>
    <dbReference type="NCBI Taxonomy" id="202257"/>
    <lineage>
        <taxon>Eukaryota</taxon>
        <taxon>Metazoa</taxon>
        <taxon>Chordata</taxon>
        <taxon>Craniata</taxon>
        <taxon>Vertebrata</taxon>
        <taxon>Euteleostomi</taxon>
        <taxon>Mammalia</taxon>
        <taxon>Eutheria</taxon>
        <taxon>Laurasiatheria</taxon>
        <taxon>Eulipotyphla</taxon>
        <taxon>Talpidae</taxon>
        <taxon>Galemys</taxon>
    </lineage>
</organism>
<dbReference type="GO" id="GO:0006606">
    <property type="term" value="P:protein import into nucleus"/>
    <property type="evidence" value="ECO:0007669"/>
    <property type="project" value="InterPro"/>
</dbReference>
<dbReference type="Gene3D" id="1.25.10.10">
    <property type="entry name" value="Leucine-rich Repeat Variant"/>
    <property type="match status" value="1"/>
</dbReference>
<dbReference type="PROSITE" id="PS50176">
    <property type="entry name" value="ARM_REPEAT"/>
    <property type="match status" value="2"/>
</dbReference>
<dbReference type="OrthoDB" id="29145at2759"/>
<reference evidence="11" key="1">
    <citation type="journal article" date="2021" name="Evol. Appl.">
        <title>The genome of the Pyrenean desman and the effects of bottlenecks and inbreeding on the genomic landscape of an endangered species.</title>
        <authorList>
            <person name="Escoda L."/>
            <person name="Castresana J."/>
        </authorList>
    </citation>
    <scope>NUCLEOTIDE SEQUENCE</scope>
    <source>
        <strain evidence="11">IBE-C5619</strain>
    </source>
</reference>
<dbReference type="InterPro" id="IPR032413">
    <property type="entry name" value="Arm_3"/>
</dbReference>
<evidence type="ECO:0000256" key="8">
    <source>
        <dbReference type="PROSITE-ProRule" id="PRU00259"/>
    </source>
</evidence>
<feature type="non-terminal residue" evidence="11">
    <location>
        <position position="1"/>
    </location>
</feature>
<protein>
    <recommendedName>
        <fullName evidence="6">Importin subunit alpha-8</fullName>
    </recommendedName>
    <alternativeName>
        <fullName evidence="7">Karyopherin subunit alpha-7</fullName>
    </alternativeName>
</protein>
<evidence type="ECO:0000256" key="7">
    <source>
        <dbReference type="ARBA" id="ARBA00075595"/>
    </source>
</evidence>
<dbReference type="InterPro" id="IPR016024">
    <property type="entry name" value="ARM-type_fold"/>
</dbReference>
<evidence type="ECO:0000313" key="11">
    <source>
        <dbReference type="EMBL" id="KAG8513654.1"/>
    </source>
</evidence>
<dbReference type="InterPro" id="IPR036975">
    <property type="entry name" value="Importin-a_IBB_sf"/>
</dbReference>